<sequence>MNRQLVTVVMPAYNAALHIEEAIRSALQQVDCDVEVMVVDDGSTDNTASITQSFDDRVRYVSQSNAGPAAARNLGVSLASHDWIAFLDADDVWEPTKLSCQLQLAQKSNSPFVYTDARNFGDDHVSELRSSVGGMPRGDVLEALLLDNFITLSSVLLRRELFQFVGGFRTEYCGTEDWDLWLRIAAARINFEVVPEPLTRYRWQDGSLSKAHLTMARQRWKTLDEAISLKKNHSISWSVARRARAKVMATSAWFAEDAHPGHALYWYCQSLFYWPFCKTTWKALIKIALKAMTRRWNTVASGDPVNTDSELADTSTAMRIPRQLT</sequence>
<accession>A0A1P8WQR3</accession>
<evidence type="ECO:0000259" key="1">
    <source>
        <dbReference type="Pfam" id="PF00535"/>
    </source>
</evidence>
<dbReference type="Proteomes" id="UP000187735">
    <property type="component" value="Chromosome"/>
</dbReference>
<dbReference type="GO" id="GO:0016758">
    <property type="term" value="F:hexosyltransferase activity"/>
    <property type="evidence" value="ECO:0007669"/>
    <property type="project" value="UniProtKB-ARBA"/>
</dbReference>
<keyword evidence="3" id="KW-1185">Reference proteome</keyword>
<dbReference type="InterPro" id="IPR001173">
    <property type="entry name" value="Glyco_trans_2-like"/>
</dbReference>
<dbReference type="RefSeq" id="WP_077027434.1">
    <property type="nucleotide sequence ID" value="NZ_CP017641.1"/>
</dbReference>
<dbReference type="EMBL" id="CP017641">
    <property type="protein sequence ID" value="APZ96397.1"/>
    <property type="molecule type" value="Genomic_DNA"/>
</dbReference>
<dbReference type="PANTHER" id="PTHR22916:SF3">
    <property type="entry name" value="UDP-GLCNAC:BETAGAL BETA-1,3-N-ACETYLGLUCOSAMINYLTRANSFERASE-LIKE PROTEIN 1"/>
    <property type="match status" value="1"/>
</dbReference>
<organism evidence="2 3">
    <name type="scientific">Fuerstiella marisgermanici</name>
    <dbReference type="NCBI Taxonomy" id="1891926"/>
    <lineage>
        <taxon>Bacteria</taxon>
        <taxon>Pseudomonadati</taxon>
        <taxon>Planctomycetota</taxon>
        <taxon>Planctomycetia</taxon>
        <taxon>Planctomycetales</taxon>
        <taxon>Planctomycetaceae</taxon>
        <taxon>Fuerstiella</taxon>
    </lineage>
</organism>
<protein>
    <submittedName>
        <fullName evidence="2">Chondroitin polymerase</fullName>
    </submittedName>
</protein>
<dbReference type="AlphaFoldDB" id="A0A1P8WQR3"/>
<dbReference type="KEGG" id="fmr:Fuma_06066"/>
<dbReference type="PANTHER" id="PTHR22916">
    <property type="entry name" value="GLYCOSYLTRANSFERASE"/>
    <property type="match status" value="1"/>
</dbReference>
<dbReference type="Gene3D" id="3.90.550.10">
    <property type="entry name" value="Spore Coat Polysaccharide Biosynthesis Protein SpsA, Chain A"/>
    <property type="match status" value="1"/>
</dbReference>
<dbReference type="Pfam" id="PF00535">
    <property type="entry name" value="Glycos_transf_2"/>
    <property type="match status" value="1"/>
</dbReference>
<evidence type="ECO:0000313" key="2">
    <source>
        <dbReference type="EMBL" id="APZ96397.1"/>
    </source>
</evidence>
<dbReference type="InterPro" id="IPR029044">
    <property type="entry name" value="Nucleotide-diphossugar_trans"/>
</dbReference>
<gene>
    <name evidence="2" type="primary">kfoC</name>
    <name evidence="2" type="ORF">Fuma_06066</name>
</gene>
<dbReference type="CDD" id="cd00761">
    <property type="entry name" value="Glyco_tranf_GTA_type"/>
    <property type="match status" value="1"/>
</dbReference>
<evidence type="ECO:0000313" key="3">
    <source>
        <dbReference type="Proteomes" id="UP000187735"/>
    </source>
</evidence>
<dbReference type="OrthoDB" id="9772170at2"/>
<dbReference type="STRING" id="1891926.Fuma_06066"/>
<proteinExistence type="predicted"/>
<feature type="domain" description="Glycosyltransferase 2-like" evidence="1">
    <location>
        <begin position="7"/>
        <end position="123"/>
    </location>
</feature>
<name>A0A1P8WQR3_9PLAN</name>
<dbReference type="SUPFAM" id="SSF53448">
    <property type="entry name" value="Nucleotide-diphospho-sugar transferases"/>
    <property type="match status" value="1"/>
</dbReference>
<reference evidence="2 3" key="1">
    <citation type="journal article" date="2016" name="Front. Microbiol.">
        <title>Fuerstia marisgermanicae gen. nov., sp. nov., an Unusual Member of the Phylum Planctomycetes from the German Wadden Sea.</title>
        <authorList>
            <person name="Kohn T."/>
            <person name="Heuer A."/>
            <person name="Jogler M."/>
            <person name="Vollmers J."/>
            <person name="Boedeker C."/>
            <person name="Bunk B."/>
            <person name="Rast P."/>
            <person name="Borchert D."/>
            <person name="Glockner I."/>
            <person name="Freese H.M."/>
            <person name="Klenk H.P."/>
            <person name="Overmann J."/>
            <person name="Kaster A.K."/>
            <person name="Rohde M."/>
            <person name="Wiegand S."/>
            <person name="Jogler C."/>
        </authorList>
    </citation>
    <scope>NUCLEOTIDE SEQUENCE [LARGE SCALE GENOMIC DNA]</scope>
    <source>
        <strain evidence="2 3">NH11</strain>
    </source>
</reference>